<protein>
    <recommendedName>
        <fullName evidence="3">ZP domain-containing protein</fullName>
    </recommendedName>
</protein>
<feature type="transmembrane region" description="Helical" evidence="2">
    <location>
        <begin position="256"/>
        <end position="281"/>
    </location>
</feature>
<evidence type="ECO:0000313" key="5">
    <source>
        <dbReference type="Proteomes" id="UP001627154"/>
    </source>
</evidence>
<keyword evidence="2" id="KW-1133">Transmembrane helix</keyword>
<dbReference type="PROSITE" id="PS51034">
    <property type="entry name" value="ZP_2"/>
    <property type="match status" value="1"/>
</dbReference>
<feature type="region of interest" description="Disordered" evidence="1">
    <location>
        <begin position="356"/>
        <end position="403"/>
    </location>
</feature>
<feature type="domain" description="ZP" evidence="3">
    <location>
        <begin position="1"/>
        <end position="158"/>
    </location>
</feature>
<organism evidence="4 5">
    <name type="scientific">Trichogramma kaykai</name>
    <dbReference type="NCBI Taxonomy" id="54128"/>
    <lineage>
        <taxon>Eukaryota</taxon>
        <taxon>Metazoa</taxon>
        <taxon>Ecdysozoa</taxon>
        <taxon>Arthropoda</taxon>
        <taxon>Hexapoda</taxon>
        <taxon>Insecta</taxon>
        <taxon>Pterygota</taxon>
        <taxon>Neoptera</taxon>
        <taxon>Endopterygota</taxon>
        <taxon>Hymenoptera</taxon>
        <taxon>Apocrita</taxon>
        <taxon>Proctotrupomorpha</taxon>
        <taxon>Chalcidoidea</taxon>
        <taxon>Trichogrammatidae</taxon>
        <taxon>Trichogramma</taxon>
    </lineage>
</organism>
<evidence type="ECO:0000259" key="3">
    <source>
        <dbReference type="PROSITE" id="PS51034"/>
    </source>
</evidence>
<dbReference type="EMBL" id="JBJJXI010000059">
    <property type="protein sequence ID" value="KAL3398699.1"/>
    <property type="molecule type" value="Genomic_DNA"/>
</dbReference>
<proteinExistence type="predicted"/>
<reference evidence="4 5" key="1">
    <citation type="journal article" date="2024" name="bioRxiv">
        <title>A reference genome for Trichogramma kaykai: A tiny desert-dwelling parasitoid wasp with competing sex-ratio distorters.</title>
        <authorList>
            <person name="Culotta J."/>
            <person name="Lindsey A.R."/>
        </authorList>
    </citation>
    <scope>NUCLEOTIDE SEQUENCE [LARGE SCALE GENOMIC DNA]</scope>
    <source>
        <strain evidence="4 5">KSX58</strain>
    </source>
</reference>
<dbReference type="PANTHER" id="PTHR47327:SF9">
    <property type="entry name" value="NO MECHANORECEPTOR POTENTIAL A, ISOFORM A"/>
    <property type="match status" value="1"/>
</dbReference>
<evidence type="ECO:0000256" key="1">
    <source>
        <dbReference type="SAM" id="MobiDB-lite"/>
    </source>
</evidence>
<dbReference type="PANTHER" id="PTHR47327">
    <property type="entry name" value="FI18240P1-RELATED"/>
    <property type="match status" value="1"/>
</dbReference>
<comment type="caution">
    <text evidence="4">The sequence shown here is derived from an EMBL/GenBank/DDBJ whole genome shotgun (WGS) entry which is preliminary data.</text>
</comment>
<name>A0ABD2X1N8_9HYME</name>
<evidence type="ECO:0000256" key="2">
    <source>
        <dbReference type="SAM" id="Phobius"/>
    </source>
</evidence>
<keyword evidence="2" id="KW-0472">Membrane</keyword>
<evidence type="ECO:0000313" key="4">
    <source>
        <dbReference type="EMBL" id="KAL3398699.1"/>
    </source>
</evidence>
<keyword evidence="5" id="KW-1185">Reference proteome</keyword>
<dbReference type="InterPro" id="IPR052774">
    <property type="entry name" value="Celegans_DevNeuronal_Protein"/>
</dbReference>
<dbReference type="AlphaFoldDB" id="A0ABD2X1N8"/>
<keyword evidence="2" id="KW-0812">Transmembrane</keyword>
<accession>A0ABD2X1N8</accession>
<feature type="region of interest" description="Disordered" evidence="1">
    <location>
        <begin position="153"/>
        <end position="207"/>
    </location>
</feature>
<gene>
    <name evidence="4" type="ORF">TKK_007825</name>
</gene>
<dbReference type="InterPro" id="IPR001507">
    <property type="entry name" value="ZP_dom"/>
</dbReference>
<sequence>MFRGPDEAVVTSGYIGAGRSGSPIPIEYLPAENTLSSRIRLLILYQGRPTTTIAVGDPLTFRLEAQDGYSYPADIFATNVIARDPYSGRSVQLIDRYGCPVDNYVFPGLDRLREGDSLEARFNAFKIPESNFLVFEATVRTCRDGCQPAFCSSAAGRSEPSYGRKKRSIEGEDGGGNSTDFSSTTELYEGEGSGNGTDTEDKKDDEEQEFVQEMIEVLDSRFDIENSIDDVAEVDTVAEKHISPVVNTVCITPNEYYGLIVAVVVLVSLLISIVLLTIIIYRKYVHCVIVKNKKVDRLSNHSRNSEDLYSTRSNNFSFLRTGLRPSPSGSSPLRSLGQMMGQRTLSTTILAGASGSRRSIVDPSEPIYTDPSLFEVPVKKTTRGHNGNSSAKEDSRSENPNTM</sequence>
<dbReference type="Proteomes" id="UP001627154">
    <property type="component" value="Unassembled WGS sequence"/>
</dbReference>